<dbReference type="Gene3D" id="1.20.1070.10">
    <property type="entry name" value="Rhodopsin 7-helix transmembrane proteins"/>
    <property type="match status" value="1"/>
</dbReference>
<dbReference type="GO" id="GO:0004930">
    <property type="term" value="F:G protein-coupled receptor activity"/>
    <property type="evidence" value="ECO:0007669"/>
    <property type="project" value="UniProtKB-KW"/>
</dbReference>
<dbReference type="PROSITE" id="PS50262">
    <property type="entry name" value="G_PROTEIN_RECEP_F1_2"/>
    <property type="match status" value="1"/>
</dbReference>
<keyword evidence="7" id="KW-0807">Transducer</keyword>
<dbReference type="GO" id="GO:0005886">
    <property type="term" value="C:plasma membrane"/>
    <property type="evidence" value="ECO:0007669"/>
    <property type="project" value="TreeGrafter"/>
</dbReference>
<keyword evidence="6" id="KW-0675">Receptor</keyword>
<feature type="transmembrane region" description="Helical" evidence="8">
    <location>
        <begin position="223"/>
        <end position="243"/>
    </location>
</feature>
<reference evidence="10" key="1">
    <citation type="submission" date="2021-02" db="EMBL/GenBank/DDBJ databases">
        <authorList>
            <person name="Nowell W R."/>
        </authorList>
    </citation>
    <scope>NUCLEOTIDE SEQUENCE</scope>
</reference>
<dbReference type="InterPro" id="IPR017452">
    <property type="entry name" value="GPCR_Rhodpsn_7TM"/>
</dbReference>
<feature type="transmembrane region" description="Helical" evidence="8">
    <location>
        <begin position="96"/>
        <end position="114"/>
    </location>
</feature>
<dbReference type="EMBL" id="CAJOAZ010001435">
    <property type="protein sequence ID" value="CAF3814481.1"/>
    <property type="molecule type" value="Genomic_DNA"/>
</dbReference>
<dbReference type="Proteomes" id="UP000663845">
    <property type="component" value="Unassembled WGS sequence"/>
</dbReference>
<keyword evidence="2 8" id="KW-0812">Transmembrane</keyword>
<dbReference type="PANTHER" id="PTHR24243:SF230">
    <property type="entry name" value="G-PROTEIN COUPLED RECEPTORS FAMILY 1 PROFILE DOMAIN-CONTAINING PROTEIN"/>
    <property type="match status" value="1"/>
</dbReference>
<evidence type="ECO:0000259" key="9">
    <source>
        <dbReference type="PROSITE" id="PS50262"/>
    </source>
</evidence>
<name>A0A814JWN4_9BILA</name>
<feature type="transmembrane region" description="Helical" evidence="8">
    <location>
        <begin position="52"/>
        <end position="76"/>
    </location>
</feature>
<keyword evidence="4" id="KW-0297">G-protein coupled receptor</keyword>
<evidence type="ECO:0000256" key="3">
    <source>
        <dbReference type="ARBA" id="ARBA00022989"/>
    </source>
</evidence>
<dbReference type="AlphaFoldDB" id="A0A814JWN4"/>
<evidence type="ECO:0000313" key="11">
    <source>
        <dbReference type="EMBL" id="CAF3814481.1"/>
    </source>
</evidence>
<organism evidence="10 12">
    <name type="scientific">Adineta steineri</name>
    <dbReference type="NCBI Taxonomy" id="433720"/>
    <lineage>
        <taxon>Eukaryota</taxon>
        <taxon>Metazoa</taxon>
        <taxon>Spiralia</taxon>
        <taxon>Gnathifera</taxon>
        <taxon>Rotifera</taxon>
        <taxon>Eurotatoria</taxon>
        <taxon>Bdelloidea</taxon>
        <taxon>Adinetida</taxon>
        <taxon>Adinetidae</taxon>
        <taxon>Adineta</taxon>
    </lineage>
</organism>
<sequence length="331" mass="38058">MSIQLTVQEILDASEHFTIYVSFIILFSGIFGHIIDILVFTSSKPFRKNPSAFYLTAESIVNCIHLLISYSSRIAINGFNNDLTQTSILWCKLRNLIATSCTLLSLTIVCFAAINQYLSTSFQSHLKQLSTLKLAHYLTFIAIIVWISHGILFLIFMNIQTPYGCVSINSGFIIYVTYVYYLILTGFLPIIITSIFATLAYANVRRVTRRQIPIIRRRLDKQLTAMILVRVVFLVTVTLPYIIYRIYTIQSEANQSDTIEQAIVNLIGAVAYTLFYLNYAGSFYLFLISSERFRRQVKYIVFKKYWRMYCQTGLRNNHIAPISHISSVELD</sequence>
<evidence type="ECO:0000313" key="10">
    <source>
        <dbReference type="EMBL" id="CAF1043566.1"/>
    </source>
</evidence>
<gene>
    <name evidence="10" type="ORF">JYZ213_LOCUS18278</name>
    <name evidence="11" type="ORF">OXD698_LOCUS19041</name>
</gene>
<dbReference type="PANTHER" id="PTHR24243">
    <property type="entry name" value="G-PROTEIN COUPLED RECEPTOR"/>
    <property type="match status" value="1"/>
</dbReference>
<evidence type="ECO:0000256" key="6">
    <source>
        <dbReference type="ARBA" id="ARBA00023170"/>
    </source>
</evidence>
<feature type="transmembrane region" description="Helical" evidence="8">
    <location>
        <begin position="17"/>
        <end position="40"/>
    </location>
</feature>
<feature type="transmembrane region" description="Helical" evidence="8">
    <location>
        <begin position="179"/>
        <end position="202"/>
    </location>
</feature>
<proteinExistence type="predicted"/>
<accession>A0A814JWN4</accession>
<comment type="caution">
    <text evidence="10">The sequence shown here is derived from an EMBL/GenBank/DDBJ whole genome shotgun (WGS) entry which is preliminary data.</text>
</comment>
<feature type="domain" description="G-protein coupled receptors family 1 profile" evidence="9">
    <location>
        <begin position="32"/>
        <end position="286"/>
    </location>
</feature>
<evidence type="ECO:0000256" key="5">
    <source>
        <dbReference type="ARBA" id="ARBA00023136"/>
    </source>
</evidence>
<keyword evidence="3 8" id="KW-1133">Transmembrane helix</keyword>
<feature type="transmembrane region" description="Helical" evidence="8">
    <location>
        <begin position="134"/>
        <end position="159"/>
    </location>
</feature>
<keyword evidence="5 8" id="KW-0472">Membrane</keyword>
<evidence type="ECO:0000256" key="8">
    <source>
        <dbReference type="SAM" id="Phobius"/>
    </source>
</evidence>
<feature type="transmembrane region" description="Helical" evidence="8">
    <location>
        <begin position="263"/>
        <end position="288"/>
    </location>
</feature>
<evidence type="ECO:0000313" key="12">
    <source>
        <dbReference type="Proteomes" id="UP000663845"/>
    </source>
</evidence>
<evidence type="ECO:0000256" key="7">
    <source>
        <dbReference type="ARBA" id="ARBA00023224"/>
    </source>
</evidence>
<protein>
    <recommendedName>
        <fullName evidence="9">G-protein coupled receptors family 1 profile domain-containing protein</fullName>
    </recommendedName>
</protein>
<dbReference type="Proteomes" id="UP000663844">
    <property type="component" value="Unassembled WGS sequence"/>
</dbReference>
<dbReference type="EMBL" id="CAJNOG010000177">
    <property type="protein sequence ID" value="CAF1043566.1"/>
    <property type="molecule type" value="Genomic_DNA"/>
</dbReference>
<evidence type="ECO:0000256" key="1">
    <source>
        <dbReference type="ARBA" id="ARBA00004141"/>
    </source>
</evidence>
<evidence type="ECO:0000256" key="4">
    <source>
        <dbReference type="ARBA" id="ARBA00023040"/>
    </source>
</evidence>
<dbReference type="SUPFAM" id="SSF81321">
    <property type="entry name" value="Family A G protein-coupled receptor-like"/>
    <property type="match status" value="1"/>
</dbReference>
<comment type="subcellular location">
    <subcellularLocation>
        <location evidence="1">Membrane</location>
        <topology evidence="1">Multi-pass membrane protein</topology>
    </subcellularLocation>
</comment>
<evidence type="ECO:0000256" key="2">
    <source>
        <dbReference type="ARBA" id="ARBA00022692"/>
    </source>
</evidence>